<evidence type="ECO:0000256" key="4">
    <source>
        <dbReference type="ARBA" id="ARBA00023172"/>
    </source>
</evidence>
<evidence type="ECO:0000256" key="2">
    <source>
        <dbReference type="ARBA" id="ARBA00022908"/>
    </source>
</evidence>
<dbReference type="PROSITE" id="PS51900">
    <property type="entry name" value="CB"/>
    <property type="match status" value="1"/>
</dbReference>
<dbReference type="GO" id="GO:0003677">
    <property type="term" value="F:DNA binding"/>
    <property type="evidence" value="ECO:0007669"/>
    <property type="project" value="UniProtKB-UniRule"/>
</dbReference>
<dbReference type="InterPro" id="IPR050090">
    <property type="entry name" value="Tyrosine_recombinase_XerCD"/>
</dbReference>
<dbReference type="OrthoDB" id="5429327at2"/>
<dbReference type="HOGENOM" id="CLU_715211_0_0_7"/>
<dbReference type="Proteomes" id="UP000006055">
    <property type="component" value="Chromosome"/>
</dbReference>
<accession>I4C605</accession>
<keyword evidence="4" id="KW-0233">DNA recombination</keyword>
<evidence type="ECO:0000256" key="3">
    <source>
        <dbReference type="ARBA" id="ARBA00023125"/>
    </source>
</evidence>
<dbReference type="PROSITE" id="PS51898">
    <property type="entry name" value="TYR_RECOMBINASE"/>
    <property type="match status" value="1"/>
</dbReference>
<keyword evidence="3 5" id="KW-0238">DNA-binding</keyword>
<keyword evidence="9" id="KW-1185">Reference proteome</keyword>
<dbReference type="KEGG" id="dti:Desti_2308"/>
<keyword evidence="2" id="KW-0229">DNA integration</keyword>
<protein>
    <submittedName>
        <fullName evidence="8">Site-specific recombinase XerD</fullName>
    </submittedName>
</protein>
<feature type="domain" description="Tyr recombinase" evidence="6">
    <location>
        <begin position="190"/>
        <end position="370"/>
    </location>
</feature>
<evidence type="ECO:0000313" key="8">
    <source>
        <dbReference type="EMBL" id="AFM24996.1"/>
    </source>
</evidence>
<dbReference type="GO" id="GO:0006310">
    <property type="term" value="P:DNA recombination"/>
    <property type="evidence" value="ECO:0007669"/>
    <property type="project" value="UniProtKB-KW"/>
</dbReference>
<dbReference type="RefSeq" id="WP_014810139.1">
    <property type="nucleotide sequence ID" value="NC_018025.1"/>
</dbReference>
<dbReference type="InterPro" id="IPR044068">
    <property type="entry name" value="CB"/>
</dbReference>
<name>I4C605_DESTA</name>
<dbReference type="STRING" id="706587.Desti_2308"/>
<dbReference type="AlphaFoldDB" id="I4C605"/>
<comment type="similarity">
    <text evidence="1">Belongs to the 'phage' integrase family.</text>
</comment>
<dbReference type="SUPFAM" id="SSF56349">
    <property type="entry name" value="DNA breaking-rejoining enzymes"/>
    <property type="match status" value="1"/>
</dbReference>
<dbReference type="PANTHER" id="PTHR30349">
    <property type="entry name" value="PHAGE INTEGRASE-RELATED"/>
    <property type="match status" value="1"/>
</dbReference>
<reference evidence="9" key="1">
    <citation type="submission" date="2012-06" db="EMBL/GenBank/DDBJ databases">
        <title>Complete sequence of chromosome of Desulfomonile tiedjei DSM 6799.</title>
        <authorList>
            <person name="Lucas S."/>
            <person name="Copeland A."/>
            <person name="Lapidus A."/>
            <person name="Glavina del Rio T."/>
            <person name="Dalin E."/>
            <person name="Tice H."/>
            <person name="Bruce D."/>
            <person name="Goodwin L."/>
            <person name="Pitluck S."/>
            <person name="Peters L."/>
            <person name="Ovchinnikova G."/>
            <person name="Zeytun A."/>
            <person name="Lu M."/>
            <person name="Kyrpides N."/>
            <person name="Mavromatis K."/>
            <person name="Ivanova N."/>
            <person name="Brettin T."/>
            <person name="Detter J.C."/>
            <person name="Han C."/>
            <person name="Larimer F."/>
            <person name="Land M."/>
            <person name="Hauser L."/>
            <person name="Markowitz V."/>
            <person name="Cheng J.-F."/>
            <person name="Hugenholtz P."/>
            <person name="Woyke T."/>
            <person name="Wu D."/>
            <person name="Spring S."/>
            <person name="Schroeder M."/>
            <person name="Brambilla E."/>
            <person name="Klenk H.-P."/>
            <person name="Eisen J.A."/>
        </authorList>
    </citation>
    <scope>NUCLEOTIDE SEQUENCE [LARGE SCALE GENOMIC DNA]</scope>
    <source>
        <strain evidence="9">ATCC 49306 / DSM 6799 / DCB-1</strain>
    </source>
</reference>
<proteinExistence type="inferred from homology"/>
<dbReference type="EMBL" id="CP003360">
    <property type="protein sequence ID" value="AFM24996.1"/>
    <property type="molecule type" value="Genomic_DNA"/>
</dbReference>
<evidence type="ECO:0000259" key="7">
    <source>
        <dbReference type="PROSITE" id="PS51900"/>
    </source>
</evidence>
<dbReference type="GO" id="GO:0015074">
    <property type="term" value="P:DNA integration"/>
    <property type="evidence" value="ECO:0007669"/>
    <property type="project" value="UniProtKB-KW"/>
</dbReference>
<organism evidence="8 9">
    <name type="scientific">Desulfomonile tiedjei (strain ATCC 49306 / DSM 6799 / DCB-1)</name>
    <dbReference type="NCBI Taxonomy" id="706587"/>
    <lineage>
        <taxon>Bacteria</taxon>
        <taxon>Pseudomonadati</taxon>
        <taxon>Thermodesulfobacteriota</taxon>
        <taxon>Desulfomonilia</taxon>
        <taxon>Desulfomonilales</taxon>
        <taxon>Desulfomonilaceae</taxon>
        <taxon>Desulfomonile</taxon>
    </lineage>
</organism>
<dbReference type="eggNOG" id="COG0582">
    <property type="taxonomic scope" value="Bacteria"/>
</dbReference>
<evidence type="ECO:0000313" key="9">
    <source>
        <dbReference type="Proteomes" id="UP000006055"/>
    </source>
</evidence>
<dbReference type="Gene3D" id="1.10.443.10">
    <property type="entry name" value="Intergrase catalytic core"/>
    <property type="match status" value="1"/>
</dbReference>
<dbReference type="PANTHER" id="PTHR30349:SF64">
    <property type="entry name" value="PROPHAGE INTEGRASE INTD-RELATED"/>
    <property type="match status" value="1"/>
</dbReference>
<evidence type="ECO:0000256" key="5">
    <source>
        <dbReference type="PROSITE-ProRule" id="PRU01248"/>
    </source>
</evidence>
<dbReference type="Gene3D" id="1.10.150.130">
    <property type="match status" value="1"/>
</dbReference>
<sequence length="385" mass="44998">MGVVKRNGSFFVYFRPFRKEKIGLKLDFCDSKRDAEHVETLLVRACRTGEYGILDPVTKEVAIRMFENRGWQLPPGLCPPQTPENDVTLWEAVEIFLKYPEIRRRSCKDRYKMCITHLVEFFGKSRPMKSIRVPDIRRYQLERTDAKASPSTVNWEKGTLSKIFQALCELEYVEINPVRQVKNLSQKSEERRVYLSYQDVIRISDATPVWFRSMIIVSYYSGLRRGEIMNLSRKQVHLADRMIYLGPKDTKEFGWKRVPIRQELVPVFEEALKVTAIKSDQVFLLKDKSGTRSLNLEATKNPWGRAIQSLAFQKPWPRFHDLRHTWRANARRSGMDPALAESILGHWQRGRNVNERYGYVSDEELLRAVDSMTFDNGQTNILIAK</sequence>
<dbReference type="InterPro" id="IPR002104">
    <property type="entry name" value="Integrase_catalytic"/>
</dbReference>
<evidence type="ECO:0000256" key="1">
    <source>
        <dbReference type="ARBA" id="ARBA00008857"/>
    </source>
</evidence>
<feature type="domain" description="Core-binding (CB)" evidence="7">
    <location>
        <begin position="87"/>
        <end position="168"/>
    </location>
</feature>
<dbReference type="InterPro" id="IPR013762">
    <property type="entry name" value="Integrase-like_cat_sf"/>
</dbReference>
<dbReference type="Pfam" id="PF00589">
    <property type="entry name" value="Phage_integrase"/>
    <property type="match status" value="1"/>
</dbReference>
<gene>
    <name evidence="8" type="ordered locus">Desti_2308</name>
</gene>
<evidence type="ECO:0000259" key="6">
    <source>
        <dbReference type="PROSITE" id="PS51898"/>
    </source>
</evidence>
<dbReference type="InterPro" id="IPR010998">
    <property type="entry name" value="Integrase_recombinase_N"/>
</dbReference>
<dbReference type="InterPro" id="IPR011010">
    <property type="entry name" value="DNA_brk_join_enz"/>
</dbReference>